<evidence type="ECO:0000256" key="1">
    <source>
        <dbReference type="SAM" id="Phobius"/>
    </source>
</evidence>
<keyword evidence="1" id="KW-1133">Transmembrane helix</keyword>
<keyword evidence="1" id="KW-0472">Membrane</keyword>
<keyword evidence="1" id="KW-0812">Transmembrane</keyword>
<reference evidence="2" key="1">
    <citation type="submission" date="2021-01" db="EMBL/GenBank/DDBJ databases">
        <title>Whole genome shotgun sequence of Actinoplanes nipponensis NBRC 14063.</title>
        <authorList>
            <person name="Komaki H."/>
            <person name="Tamura T."/>
        </authorList>
    </citation>
    <scope>NUCLEOTIDE SEQUENCE</scope>
    <source>
        <strain evidence="2">NBRC 14063</strain>
    </source>
</reference>
<gene>
    <name evidence="2" type="ORF">Ani05nite_51580</name>
</gene>
<evidence type="ECO:0000313" key="3">
    <source>
        <dbReference type="Proteomes" id="UP000647172"/>
    </source>
</evidence>
<dbReference type="EMBL" id="BOMQ01000061">
    <property type="protein sequence ID" value="GIE51624.1"/>
    <property type="molecule type" value="Genomic_DNA"/>
</dbReference>
<organism evidence="2 3">
    <name type="scientific">Actinoplanes nipponensis</name>
    <dbReference type="NCBI Taxonomy" id="135950"/>
    <lineage>
        <taxon>Bacteria</taxon>
        <taxon>Bacillati</taxon>
        <taxon>Actinomycetota</taxon>
        <taxon>Actinomycetes</taxon>
        <taxon>Micromonosporales</taxon>
        <taxon>Micromonosporaceae</taxon>
        <taxon>Actinoplanes</taxon>
    </lineage>
</organism>
<proteinExistence type="predicted"/>
<accession>A0A919JRG6</accession>
<evidence type="ECO:0000313" key="2">
    <source>
        <dbReference type="EMBL" id="GIE51624.1"/>
    </source>
</evidence>
<comment type="caution">
    <text evidence="2">The sequence shown here is derived from an EMBL/GenBank/DDBJ whole genome shotgun (WGS) entry which is preliminary data.</text>
</comment>
<name>A0A919JRG6_9ACTN</name>
<sequence>MLCALAVAGLLVLPLSSSFRDCMGSVVSGDPHVSSIPVLAGIVGFSALTMFSVARAIGLMTR</sequence>
<feature type="transmembrane region" description="Helical" evidence="1">
    <location>
        <begin position="34"/>
        <end position="57"/>
    </location>
</feature>
<dbReference type="AlphaFoldDB" id="A0A919JRG6"/>
<protein>
    <submittedName>
        <fullName evidence="2">Uncharacterized protein</fullName>
    </submittedName>
</protein>
<dbReference type="Proteomes" id="UP000647172">
    <property type="component" value="Unassembled WGS sequence"/>
</dbReference>
<keyword evidence="3" id="KW-1185">Reference proteome</keyword>